<comment type="similarity">
    <text evidence="3">Belongs to the transpeptidase family.</text>
</comment>
<dbReference type="KEGG" id="dho:Dia5BBH33_07760"/>
<feature type="domain" description="Penicillin-binding protein dimerisation" evidence="15">
    <location>
        <begin position="23"/>
        <end position="190"/>
    </location>
</feature>
<dbReference type="InterPro" id="IPR001460">
    <property type="entry name" value="PCN-bd_Tpept"/>
</dbReference>
<keyword evidence="17" id="KW-1185">Reference proteome</keyword>
<dbReference type="AlphaFoldDB" id="A0A8D4UU19"/>
<dbReference type="Gene3D" id="3.40.710.10">
    <property type="entry name" value="DD-peptidase/beta-lactamase superfamily"/>
    <property type="match status" value="1"/>
</dbReference>
<evidence type="ECO:0000259" key="15">
    <source>
        <dbReference type="Pfam" id="PF03717"/>
    </source>
</evidence>
<organism evidence="16 17">
    <name type="scientific">Dialister hominis</name>
    <dbReference type="NCBI Taxonomy" id="2582419"/>
    <lineage>
        <taxon>Bacteria</taxon>
        <taxon>Bacillati</taxon>
        <taxon>Bacillota</taxon>
        <taxon>Negativicutes</taxon>
        <taxon>Veillonellales</taxon>
        <taxon>Veillonellaceae</taxon>
        <taxon>Dialister</taxon>
    </lineage>
</organism>
<evidence type="ECO:0000256" key="6">
    <source>
        <dbReference type="ARBA" id="ARBA00022670"/>
    </source>
</evidence>
<feature type="domain" description="Penicillin-binding protein transpeptidase" evidence="14">
    <location>
        <begin position="238"/>
        <end position="556"/>
    </location>
</feature>
<keyword evidence="11" id="KW-1133">Transmembrane helix</keyword>
<dbReference type="GO" id="GO:0071972">
    <property type="term" value="F:peptidoglycan L,D-transpeptidase activity"/>
    <property type="evidence" value="ECO:0007669"/>
    <property type="project" value="TreeGrafter"/>
</dbReference>
<dbReference type="InterPro" id="IPR017790">
    <property type="entry name" value="Penicillin-binding_protein_2"/>
</dbReference>
<keyword evidence="10" id="KW-0573">Peptidoglycan synthesis</keyword>
<evidence type="ECO:0000256" key="4">
    <source>
        <dbReference type="ARBA" id="ARBA00022475"/>
    </source>
</evidence>
<comment type="subcellular location">
    <subcellularLocation>
        <location evidence="2">Cell membrane</location>
    </subcellularLocation>
    <subcellularLocation>
        <location evidence="1">Membrane</location>
        <topology evidence="1">Single-pass membrane protein</topology>
    </subcellularLocation>
</comment>
<dbReference type="GO" id="GO:0005886">
    <property type="term" value="C:plasma membrane"/>
    <property type="evidence" value="ECO:0007669"/>
    <property type="project" value="UniProtKB-SubCell"/>
</dbReference>
<keyword evidence="8" id="KW-0378">Hydrolase</keyword>
<dbReference type="GO" id="GO:0008360">
    <property type="term" value="P:regulation of cell shape"/>
    <property type="evidence" value="ECO:0007669"/>
    <property type="project" value="UniProtKB-KW"/>
</dbReference>
<evidence type="ECO:0000313" key="17">
    <source>
        <dbReference type="Proteomes" id="UP000320585"/>
    </source>
</evidence>
<evidence type="ECO:0000256" key="2">
    <source>
        <dbReference type="ARBA" id="ARBA00004236"/>
    </source>
</evidence>
<dbReference type="InterPro" id="IPR012338">
    <property type="entry name" value="Beta-lactam/transpept-like"/>
</dbReference>
<keyword evidence="12" id="KW-0472">Membrane</keyword>
<evidence type="ECO:0000256" key="3">
    <source>
        <dbReference type="ARBA" id="ARBA00007171"/>
    </source>
</evidence>
<evidence type="ECO:0000256" key="12">
    <source>
        <dbReference type="ARBA" id="ARBA00023136"/>
    </source>
</evidence>
<evidence type="ECO:0000313" key="16">
    <source>
        <dbReference type="EMBL" id="BBK24841.1"/>
    </source>
</evidence>
<keyword evidence="7" id="KW-0812">Transmembrane</keyword>
<dbReference type="PANTHER" id="PTHR30627">
    <property type="entry name" value="PEPTIDOGLYCAN D,D-TRANSPEPTIDASE"/>
    <property type="match status" value="1"/>
</dbReference>
<dbReference type="Pfam" id="PF03717">
    <property type="entry name" value="PBP_dimer"/>
    <property type="match status" value="1"/>
</dbReference>
<dbReference type="GO" id="GO:0008658">
    <property type="term" value="F:penicillin binding"/>
    <property type="evidence" value="ECO:0007669"/>
    <property type="project" value="InterPro"/>
</dbReference>
<proteinExistence type="inferred from homology"/>
<keyword evidence="4" id="KW-1003">Cell membrane</keyword>
<dbReference type="GO" id="GO:0006508">
    <property type="term" value="P:proteolysis"/>
    <property type="evidence" value="ECO:0007669"/>
    <property type="project" value="UniProtKB-KW"/>
</dbReference>
<reference evidence="17" key="1">
    <citation type="submission" date="2019-05" db="EMBL/GenBank/DDBJ databases">
        <title>Complete genome sequencing of Dialister sp. strain 5BBH33.</title>
        <authorList>
            <person name="Sakamoto M."/>
            <person name="Murakami T."/>
            <person name="Mori H."/>
        </authorList>
    </citation>
    <scope>NUCLEOTIDE SEQUENCE [LARGE SCALE GENOMIC DNA]</scope>
    <source>
        <strain evidence="17">5BBH33</strain>
    </source>
</reference>
<sequence length="579" mass="62557">MQVVEGSYYKEEADGNRIRSIPVQATRGVMYDRNGVILAGSRPAYSVIMPVDRKGNTLSDDELQKLSVLLKMPVADLKKKIEDNKRAFGAIYLANDVGVDVATQIEEKKDDFPGIQIEVNPLRVYPLGAAGAQVLGYVGEAGPDDKDADGNPYTTATLIGRAGIERKYNQYLEGKNGSKTIEVNASGQPVGYVGGTPAVSGNNIRLTLDANLQKAAEDAIDSQVKILAKSGIYATGASAVAIDPNSGAVLAMVSEPSYDPNRFSKGISTADWNQIINNKNHPMQNRTIASMYPPGSLFKVVTGAAALEAKVMSPTERIFDSGKHWLVDKRNAQGEAFGWIDFYEALEKSDNVYFYEMGRRLGIDKLSQMAREFGLGKPTGIDLAGEADGNVASEEYKKKVFDQDWYLGETMDAAIGQSYTLTTPIQMAMVYSSIANGGFKYQPYLVNRIDKLDGSPLKIYSPKRVGSLPVSKATLDDIHTGLRMVMSKDGTGGMLFHDYPVSIAGKSGTAETNGLDNGWFVAYAPFDKPEIVVLCMFEHSGFGADSAAPVVKEIMDAYFHFGKYAKSAASKDSGTGGKS</sequence>
<dbReference type="NCBIfam" id="TIGR03423">
    <property type="entry name" value="pbp2_mrdA"/>
    <property type="match status" value="1"/>
</dbReference>
<evidence type="ECO:0000256" key="13">
    <source>
        <dbReference type="ARBA" id="ARBA00023316"/>
    </source>
</evidence>
<dbReference type="SUPFAM" id="SSF56519">
    <property type="entry name" value="Penicillin binding protein dimerisation domain"/>
    <property type="match status" value="1"/>
</dbReference>
<evidence type="ECO:0000256" key="11">
    <source>
        <dbReference type="ARBA" id="ARBA00022989"/>
    </source>
</evidence>
<keyword evidence="9" id="KW-0133">Cell shape</keyword>
<name>A0A8D4UU19_9FIRM</name>
<dbReference type="InterPro" id="IPR036138">
    <property type="entry name" value="PBP_dimer_sf"/>
</dbReference>
<gene>
    <name evidence="16" type="primary">mrdA</name>
    <name evidence="16" type="ORF">Dia5BBH33_07760</name>
</gene>
<evidence type="ECO:0000259" key="14">
    <source>
        <dbReference type="Pfam" id="PF00905"/>
    </source>
</evidence>
<dbReference type="Proteomes" id="UP000320585">
    <property type="component" value="Chromosome"/>
</dbReference>
<keyword evidence="13" id="KW-0961">Cell wall biogenesis/degradation</keyword>
<evidence type="ECO:0000256" key="7">
    <source>
        <dbReference type="ARBA" id="ARBA00022692"/>
    </source>
</evidence>
<evidence type="ECO:0000256" key="10">
    <source>
        <dbReference type="ARBA" id="ARBA00022984"/>
    </source>
</evidence>
<dbReference type="GO" id="GO:0009002">
    <property type="term" value="F:serine-type D-Ala-D-Ala carboxypeptidase activity"/>
    <property type="evidence" value="ECO:0007669"/>
    <property type="project" value="InterPro"/>
</dbReference>
<dbReference type="Gene3D" id="3.90.1310.10">
    <property type="entry name" value="Penicillin-binding protein 2a (Domain 2)"/>
    <property type="match status" value="1"/>
</dbReference>
<dbReference type="EMBL" id="AP019697">
    <property type="protein sequence ID" value="BBK24841.1"/>
    <property type="molecule type" value="Genomic_DNA"/>
</dbReference>
<keyword evidence="5" id="KW-0997">Cell inner membrane</keyword>
<dbReference type="InterPro" id="IPR050515">
    <property type="entry name" value="Beta-lactam/transpept"/>
</dbReference>
<keyword evidence="6" id="KW-0645">Protease</keyword>
<dbReference type="GO" id="GO:0009252">
    <property type="term" value="P:peptidoglycan biosynthetic process"/>
    <property type="evidence" value="ECO:0007669"/>
    <property type="project" value="UniProtKB-KW"/>
</dbReference>
<dbReference type="InterPro" id="IPR005311">
    <property type="entry name" value="PBP_dimer"/>
</dbReference>
<evidence type="ECO:0000256" key="9">
    <source>
        <dbReference type="ARBA" id="ARBA00022960"/>
    </source>
</evidence>
<dbReference type="Pfam" id="PF00905">
    <property type="entry name" value="Transpeptidase"/>
    <property type="match status" value="1"/>
</dbReference>
<accession>A0A8D4UU19</accession>
<dbReference type="SUPFAM" id="SSF56601">
    <property type="entry name" value="beta-lactamase/transpeptidase-like"/>
    <property type="match status" value="1"/>
</dbReference>
<evidence type="ECO:0000256" key="5">
    <source>
        <dbReference type="ARBA" id="ARBA00022519"/>
    </source>
</evidence>
<evidence type="ECO:0000256" key="1">
    <source>
        <dbReference type="ARBA" id="ARBA00004167"/>
    </source>
</evidence>
<protein>
    <submittedName>
        <fullName evidence="16">Penicillin-binding protein 2</fullName>
    </submittedName>
</protein>
<evidence type="ECO:0000256" key="8">
    <source>
        <dbReference type="ARBA" id="ARBA00022801"/>
    </source>
</evidence>
<dbReference type="GO" id="GO:0071555">
    <property type="term" value="P:cell wall organization"/>
    <property type="evidence" value="ECO:0007669"/>
    <property type="project" value="UniProtKB-KW"/>
</dbReference>
<dbReference type="PANTHER" id="PTHR30627:SF2">
    <property type="entry name" value="PEPTIDOGLYCAN D,D-TRANSPEPTIDASE MRDA"/>
    <property type="match status" value="1"/>
</dbReference>